<keyword evidence="1" id="KW-0812">Transmembrane</keyword>
<keyword evidence="1" id="KW-1133">Transmembrane helix</keyword>
<evidence type="ECO:0000256" key="1">
    <source>
        <dbReference type="SAM" id="Phobius"/>
    </source>
</evidence>
<organism evidence="2 3">
    <name type="scientific">Polyplax serrata</name>
    <name type="common">Common mouse louse</name>
    <dbReference type="NCBI Taxonomy" id="468196"/>
    <lineage>
        <taxon>Eukaryota</taxon>
        <taxon>Metazoa</taxon>
        <taxon>Ecdysozoa</taxon>
        <taxon>Arthropoda</taxon>
        <taxon>Hexapoda</taxon>
        <taxon>Insecta</taxon>
        <taxon>Pterygota</taxon>
        <taxon>Neoptera</taxon>
        <taxon>Paraneoptera</taxon>
        <taxon>Psocodea</taxon>
        <taxon>Troctomorpha</taxon>
        <taxon>Phthiraptera</taxon>
        <taxon>Anoplura</taxon>
        <taxon>Polyplacidae</taxon>
        <taxon>Polyplax</taxon>
    </lineage>
</organism>
<protein>
    <submittedName>
        <fullName evidence="2">Uncharacterized protein</fullName>
    </submittedName>
</protein>
<dbReference type="Proteomes" id="UP001359485">
    <property type="component" value="Unassembled WGS sequence"/>
</dbReference>
<comment type="caution">
    <text evidence="2">The sequence shown here is derived from an EMBL/GenBank/DDBJ whole genome shotgun (WGS) entry which is preliminary data.</text>
</comment>
<proteinExistence type="predicted"/>
<evidence type="ECO:0000313" key="2">
    <source>
        <dbReference type="EMBL" id="KAK6638330.1"/>
    </source>
</evidence>
<reference evidence="2 3" key="1">
    <citation type="submission" date="2023-09" db="EMBL/GenBank/DDBJ databases">
        <title>Genomes of two closely related lineages of the louse Polyplax serrata with different host specificities.</title>
        <authorList>
            <person name="Martinu J."/>
            <person name="Tarabai H."/>
            <person name="Stefka J."/>
            <person name="Hypsa V."/>
        </authorList>
    </citation>
    <scope>NUCLEOTIDE SEQUENCE [LARGE SCALE GENOMIC DNA]</scope>
    <source>
        <strain evidence="2">98ZLc_SE</strain>
    </source>
</reference>
<accession>A0ABR1B966</accession>
<evidence type="ECO:0000313" key="3">
    <source>
        <dbReference type="Proteomes" id="UP001359485"/>
    </source>
</evidence>
<name>A0ABR1B966_POLSC</name>
<keyword evidence="3" id="KW-1185">Reference proteome</keyword>
<dbReference type="EMBL" id="JAWJWF010000002">
    <property type="protein sequence ID" value="KAK6638330.1"/>
    <property type="molecule type" value="Genomic_DNA"/>
</dbReference>
<gene>
    <name evidence="2" type="ORF">RUM44_008759</name>
</gene>
<feature type="transmembrane region" description="Helical" evidence="1">
    <location>
        <begin position="102"/>
        <end position="123"/>
    </location>
</feature>
<sequence length="173" mass="19216">MTNLRPSNKCLFCSALNSVTSNMKNSNKKCRKLAGWAQKGIGTKKNEKQNTDDKNLLHGYFFPDTWDDKSTHFQFYRSGNSLQMSFIHSVRRTRRYPGGGMLKIRVGVVVAVAGVDVGVVLSFPHLVSTSNNGLDTVLLAQIDEIDVGKWPSATGSNELGEFFNSTIIRLTRT</sequence>
<keyword evidence="1" id="KW-0472">Membrane</keyword>